<accession>A0A0G1X0C3</accession>
<comment type="caution">
    <text evidence="2">The sequence shown here is derived from an EMBL/GenBank/DDBJ whole genome shotgun (WGS) entry which is preliminary data.</text>
</comment>
<evidence type="ECO:0000256" key="1">
    <source>
        <dbReference type="ARBA" id="ARBA00022517"/>
    </source>
</evidence>
<dbReference type="InterPro" id="IPR015946">
    <property type="entry name" value="KH_dom-like_a/b"/>
</dbReference>
<dbReference type="InterPro" id="IPR023799">
    <property type="entry name" value="RbfA_dom_sf"/>
</dbReference>
<evidence type="ECO:0000313" key="2">
    <source>
        <dbReference type="EMBL" id="KKW24441.1"/>
    </source>
</evidence>
<dbReference type="SUPFAM" id="SSF89919">
    <property type="entry name" value="Ribosome-binding factor A, RbfA"/>
    <property type="match status" value="1"/>
</dbReference>
<protein>
    <submittedName>
        <fullName evidence="2">Ribosome-binding factor A</fullName>
    </submittedName>
</protein>
<keyword evidence="1" id="KW-0690">Ribosome biogenesis</keyword>
<reference evidence="2 3" key="1">
    <citation type="journal article" date="2015" name="Nature">
        <title>rRNA introns, odd ribosomes, and small enigmatic genomes across a large radiation of phyla.</title>
        <authorList>
            <person name="Brown C.T."/>
            <person name="Hug L.A."/>
            <person name="Thomas B.C."/>
            <person name="Sharon I."/>
            <person name="Castelle C.J."/>
            <person name="Singh A."/>
            <person name="Wilkins M.J."/>
            <person name="Williams K.H."/>
            <person name="Banfield J.F."/>
        </authorList>
    </citation>
    <scope>NUCLEOTIDE SEQUENCE [LARGE SCALE GENOMIC DNA]</scope>
</reference>
<name>A0A0G1X0C3_9BACT</name>
<dbReference type="STRING" id="1618671.UY67_C0007G0009"/>
<dbReference type="EMBL" id="LCQW01000007">
    <property type="protein sequence ID" value="KKW24441.1"/>
    <property type="molecule type" value="Genomic_DNA"/>
</dbReference>
<evidence type="ECO:0000313" key="3">
    <source>
        <dbReference type="Proteomes" id="UP000034273"/>
    </source>
</evidence>
<gene>
    <name evidence="2" type="ORF">UY67_C0007G0009</name>
</gene>
<dbReference type="Pfam" id="PF02033">
    <property type="entry name" value="RBFA"/>
    <property type="match status" value="1"/>
</dbReference>
<sequence length="106" mass="12216">MSRREVQVSETLAHLAADFLARESNRESLITVTRASLSPDLKHVTVFISVIPEKFEATALAFVKRQQKEFRAYIRAHSRLGLLPSVDFEVDYGEKNRQRIDDLTRK</sequence>
<organism evidence="2 3">
    <name type="scientific">Candidatus Kaiserbacteria bacterium GW2011_GWA2_52_12</name>
    <dbReference type="NCBI Taxonomy" id="1618671"/>
    <lineage>
        <taxon>Bacteria</taxon>
        <taxon>Candidatus Kaiseribacteriota</taxon>
    </lineage>
</organism>
<dbReference type="AlphaFoldDB" id="A0A0G1X0C3"/>
<dbReference type="Gene3D" id="3.30.300.20">
    <property type="match status" value="1"/>
</dbReference>
<dbReference type="InterPro" id="IPR000238">
    <property type="entry name" value="RbfA"/>
</dbReference>
<dbReference type="GO" id="GO:0006364">
    <property type="term" value="P:rRNA processing"/>
    <property type="evidence" value="ECO:0007669"/>
    <property type="project" value="InterPro"/>
</dbReference>
<dbReference type="Proteomes" id="UP000034273">
    <property type="component" value="Unassembled WGS sequence"/>
</dbReference>
<proteinExistence type="predicted"/>